<sequence>MALLLVLVLVLVLVLFALVLFALVLLKQLVNSASVIGVVICPSDASAS</sequence>
<gene>
    <name evidence="1" type="ORF">HER31_11410</name>
</gene>
<dbReference type="Proteomes" id="UP000501602">
    <property type="component" value="Chromosome"/>
</dbReference>
<evidence type="ECO:0000313" key="2">
    <source>
        <dbReference type="Proteomes" id="UP000501602"/>
    </source>
</evidence>
<name>A0A6H1UEA1_9GAMM</name>
<dbReference type="RefSeq" id="WP_168660697.1">
    <property type="nucleotide sequence ID" value="NZ_CP051180.1"/>
</dbReference>
<dbReference type="AlphaFoldDB" id="A0A6H1UEA1"/>
<dbReference type="KEGG" id="fes:HER31_11410"/>
<organism evidence="1 2">
    <name type="scientific">Ferrimonas lipolytica</name>
    <dbReference type="NCBI Taxonomy" id="2724191"/>
    <lineage>
        <taxon>Bacteria</taxon>
        <taxon>Pseudomonadati</taxon>
        <taxon>Pseudomonadota</taxon>
        <taxon>Gammaproteobacteria</taxon>
        <taxon>Alteromonadales</taxon>
        <taxon>Ferrimonadaceae</taxon>
        <taxon>Ferrimonas</taxon>
    </lineage>
</organism>
<accession>A0A6H1UEA1</accession>
<reference evidence="1 2" key="1">
    <citation type="submission" date="2020-04" db="EMBL/GenBank/DDBJ databases">
        <title>Ferrimonas sp. S7 isolated from sea water.</title>
        <authorList>
            <person name="Bae S.S."/>
            <person name="Baek K."/>
        </authorList>
    </citation>
    <scope>NUCLEOTIDE SEQUENCE [LARGE SCALE GENOMIC DNA]</scope>
    <source>
        <strain evidence="1 2">S7</strain>
    </source>
</reference>
<dbReference type="EMBL" id="CP051180">
    <property type="protein sequence ID" value="QIZ77437.1"/>
    <property type="molecule type" value="Genomic_DNA"/>
</dbReference>
<keyword evidence="2" id="KW-1185">Reference proteome</keyword>
<evidence type="ECO:0000313" key="1">
    <source>
        <dbReference type="EMBL" id="QIZ77437.1"/>
    </source>
</evidence>
<protein>
    <submittedName>
        <fullName evidence="1">Uncharacterized protein</fullName>
    </submittedName>
</protein>
<proteinExistence type="predicted"/>